<organism evidence="4 5">
    <name type="scientific">Streptosporangium subroseum</name>
    <dbReference type="NCBI Taxonomy" id="106412"/>
    <lineage>
        <taxon>Bacteria</taxon>
        <taxon>Bacillati</taxon>
        <taxon>Actinomycetota</taxon>
        <taxon>Actinomycetes</taxon>
        <taxon>Streptosporangiales</taxon>
        <taxon>Streptosporangiaceae</taxon>
        <taxon>Streptosporangium</taxon>
    </lineage>
</organism>
<evidence type="ECO:0000256" key="1">
    <source>
        <dbReference type="SAM" id="MobiDB-lite"/>
    </source>
</evidence>
<feature type="chain" id="PRO_5012873367" evidence="2">
    <location>
        <begin position="23"/>
        <end position="136"/>
    </location>
</feature>
<feature type="domain" description="PepSY" evidence="3">
    <location>
        <begin position="57"/>
        <end position="116"/>
    </location>
</feature>
<dbReference type="AlphaFoldDB" id="A0A239J145"/>
<dbReference type="EMBL" id="FZOD01000021">
    <property type="protein sequence ID" value="SNS99485.1"/>
    <property type="molecule type" value="Genomic_DNA"/>
</dbReference>
<name>A0A239J145_9ACTN</name>
<evidence type="ECO:0000313" key="5">
    <source>
        <dbReference type="Proteomes" id="UP000198282"/>
    </source>
</evidence>
<feature type="signal peptide" evidence="2">
    <location>
        <begin position="1"/>
        <end position="22"/>
    </location>
</feature>
<protein>
    <submittedName>
        <fullName evidence="4">Peptidase propeptide and YPEB domain-containing protein</fullName>
    </submittedName>
</protein>
<reference evidence="4 5" key="1">
    <citation type="submission" date="2017-06" db="EMBL/GenBank/DDBJ databases">
        <authorList>
            <person name="Kim H.J."/>
            <person name="Triplett B.A."/>
        </authorList>
    </citation>
    <scope>NUCLEOTIDE SEQUENCE [LARGE SCALE GENOMIC DNA]</scope>
    <source>
        <strain evidence="4 5">CGMCC 4.2132</strain>
    </source>
</reference>
<evidence type="ECO:0000259" key="3">
    <source>
        <dbReference type="Pfam" id="PF03413"/>
    </source>
</evidence>
<dbReference type="InterPro" id="IPR025711">
    <property type="entry name" value="PepSY"/>
</dbReference>
<evidence type="ECO:0000256" key="2">
    <source>
        <dbReference type="SAM" id="SignalP"/>
    </source>
</evidence>
<feature type="region of interest" description="Disordered" evidence="1">
    <location>
        <begin position="69"/>
        <end position="88"/>
    </location>
</feature>
<keyword evidence="2" id="KW-0732">Signal</keyword>
<accession>A0A239J145</accession>
<gene>
    <name evidence="4" type="ORF">SAMN05216276_102162</name>
</gene>
<dbReference type="Proteomes" id="UP000198282">
    <property type="component" value="Unassembled WGS sequence"/>
</dbReference>
<dbReference type="Gene3D" id="3.10.450.40">
    <property type="match status" value="1"/>
</dbReference>
<evidence type="ECO:0000313" key="4">
    <source>
        <dbReference type="EMBL" id="SNS99485.1"/>
    </source>
</evidence>
<dbReference type="Pfam" id="PF03413">
    <property type="entry name" value="PepSY"/>
    <property type="match status" value="1"/>
</dbReference>
<sequence>MRLTAATAGLLTVVAGGGAAFAASATPTPSPAGGTTTSAPVSPAAPRTPEPGEAAAKVNREAAIKIAQDKVPGAQPAEAEFDGDETPATWEIELRKDAVEHDFEIDATTGAILEQESETDTDQDDDGDDADGQDDD</sequence>
<keyword evidence="5" id="KW-1185">Reference proteome</keyword>
<feature type="region of interest" description="Disordered" evidence="1">
    <location>
        <begin position="108"/>
        <end position="136"/>
    </location>
</feature>
<feature type="compositionally biased region" description="Acidic residues" evidence="1">
    <location>
        <begin position="115"/>
        <end position="136"/>
    </location>
</feature>
<feature type="compositionally biased region" description="Low complexity" evidence="1">
    <location>
        <begin position="21"/>
        <end position="39"/>
    </location>
</feature>
<feature type="region of interest" description="Disordered" evidence="1">
    <location>
        <begin position="21"/>
        <end position="56"/>
    </location>
</feature>
<proteinExistence type="predicted"/>